<dbReference type="Proteomes" id="UP001562357">
    <property type="component" value="Unassembled WGS sequence"/>
</dbReference>
<feature type="region of interest" description="Disordered" evidence="1">
    <location>
        <begin position="288"/>
        <end position="322"/>
    </location>
</feature>
<dbReference type="EMBL" id="BAAFGZ010000174">
    <property type="protein sequence ID" value="GAB0136175.1"/>
    <property type="molecule type" value="Genomic_DNA"/>
</dbReference>
<feature type="signal peptide" evidence="2">
    <location>
        <begin position="1"/>
        <end position="18"/>
    </location>
</feature>
<keyword evidence="4" id="KW-1185">Reference proteome</keyword>
<comment type="caution">
    <text evidence="3">The sequence shown here is derived from an EMBL/GenBank/DDBJ whole genome shotgun (WGS) entry which is preliminary data.</text>
</comment>
<feature type="chain" id="PRO_5045039237" description="Cell wall glycoprotein" evidence="2">
    <location>
        <begin position="19"/>
        <end position="342"/>
    </location>
</feature>
<protein>
    <recommendedName>
        <fullName evidence="5">Cell wall glycoprotein</fullName>
    </recommendedName>
</protein>
<gene>
    <name evidence="3" type="primary">g4487</name>
    <name evidence="3" type="ORF">EsDP_00004487</name>
</gene>
<reference evidence="4" key="1">
    <citation type="submission" date="2024-06" db="EMBL/GenBank/DDBJ databases">
        <title>Draft Genome Sequences of Epichloe bromicola Strains Isolated from Elymus ciliaris.</title>
        <authorList>
            <consortium name="Epichloe bromicola genome sequencing consortium"/>
            <person name="Miura A."/>
            <person name="Imano S."/>
            <person name="Ashida A."/>
            <person name="Sato I."/>
            <person name="Chiba S."/>
            <person name="Tanaka A."/>
            <person name="Camagna M."/>
            <person name="Takemoto D."/>
        </authorList>
    </citation>
    <scope>NUCLEOTIDE SEQUENCE [LARGE SCALE GENOMIC DNA]</scope>
    <source>
        <strain evidence="4">DP</strain>
    </source>
</reference>
<evidence type="ECO:0000313" key="4">
    <source>
        <dbReference type="Proteomes" id="UP001562357"/>
    </source>
</evidence>
<evidence type="ECO:0008006" key="5">
    <source>
        <dbReference type="Google" id="ProtNLM"/>
    </source>
</evidence>
<feature type="compositionally biased region" description="Low complexity" evidence="1">
    <location>
        <begin position="288"/>
        <end position="299"/>
    </location>
</feature>
<evidence type="ECO:0000313" key="3">
    <source>
        <dbReference type="EMBL" id="GAB0136175.1"/>
    </source>
</evidence>
<keyword evidence="2" id="KW-0732">Signal</keyword>
<evidence type="ECO:0000256" key="1">
    <source>
        <dbReference type="SAM" id="MobiDB-lite"/>
    </source>
</evidence>
<sequence>MNTIKVVALAAAVASASAEGVNGLSFPNATTTGGAVYTTEVVTKLTTFCPAATTFVMGNKTYAVTTPTTLTITDCPCTIRKPVPGQDECAKKCNDEYNACRTAPDANMSFCASKLASCVGYNPFAGSGSFVAPTACSAQPTGTGTGSPPTGTAPAPGQEECAKKCNDEYSACRTAPDANMSFCASKLADCVHYNPFAGNGTFVTPTACSAQSTGGSATGTGSPPTGTAAAPGQEECAKKCNDEYSACRTAPDANMSFCASKLASCVGYNPFAGNGTFVNPTACSAQPTGANPTGTATATGSGGSGGGNATSTGTPPPTGAAGQLTPAFPALALLALGALALL</sequence>
<dbReference type="PANTHER" id="PTHR39602">
    <property type="entry name" value="ACW-9"/>
    <property type="match status" value="1"/>
</dbReference>
<evidence type="ECO:0000256" key="2">
    <source>
        <dbReference type="SAM" id="SignalP"/>
    </source>
</evidence>
<dbReference type="PANTHER" id="PTHR39602:SF2">
    <property type="entry name" value="ACW-9"/>
    <property type="match status" value="1"/>
</dbReference>
<name>A0ABQ0CRV2_9HYPO</name>
<organism evidence="3 4">
    <name type="scientific">Epichloe bromicola</name>
    <dbReference type="NCBI Taxonomy" id="79588"/>
    <lineage>
        <taxon>Eukaryota</taxon>
        <taxon>Fungi</taxon>
        <taxon>Dikarya</taxon>
        <taxon>Ascomycota</taxon>
        <taxon>Pezizomycotina</taxon>
        <taxon>Sordariomycetes</taxon>
        <taxon>Hypocreomycetidae</taxon>
        <taxon>Hypocreales</taxon>
        <taxon>Clavicipitaceae</taxon>
        <taxon>Epichloe</taxon>
    </lineage>
</organism>
<accession>A0ABQ0CRV2</accession>
<proteinExistence type="predicted"/>
<feature type="region of interest" description="Disordered" evidence="1">
    <location>
        <begin position="213"/>
        <end position="232"/>
    </location>
</feature>